<dbReference type="EMBL" id="JBDIME010000013">
    <property type="protein sequence ID" value="MEN2790951.1"/>
    <property type="molecule type" value="Genomic_DNA"/>
</dbReference>
<dbReference type="CDD" id="cd05379">
    <property type="entry name" value="CAP_bacterial"/>
    <property type="match status" value="1"/>
</dbReference>
<feature type="chain" id="PRO_5046513513" evidence="1">
    <location>
        <begin position="21"/>
        <end position="224"/>
    </location>
</feature>
<accession>A0ABU9Y575</accession>
<dbReference type="PANTHER" id="PTHR31157">
    <property type="entry name" value="SCP DOMAIN-CONTAINING PROTEIN"/>
    <property type="match status" value="1"/>
</dbReference>
<keyword evidence="4" id="KW-1185">Reference proteome</keyword>
<comment type="caution">
    <text evidence="3">The sequence shown here is derived from an EMBL/GenBank/DDBJ whole genome shotgun (WGS) entry which is preliminary data.</text>
</comment>
<dbReference type="Gene3D" id="3.40.33.10">
    <property type="entry name" value="CAP"/>
    <property type="match status" value="1"/>
</dbReference>
<organism evidence="3 4">
    <name type="scientific">Sphingomonas oligophenolica</name>
    <dbReference type="NCBI Taxonomy" id="301154"/>
    <lineage>
        <taxon>Bacteria</taxon>
        <taxon>Pseudomonadati</taxon>
        <taxon>Pseudomonadota</taxon>
        <taxon>Alphaproteobacteria</taxon>
        <taxon>Sphingomonadales</taxon>
        <taxon>Sphingomonadaceae</taxon>
        <taxon>Sphingomonas</taxon>
    </lineage>
</organism>
<feature type="domain" description="SCP" evidence="2">
    <location>
        <begin position="89"/>
        <end position="206"/>
    </location>
</feature>
<dbReference type="PANTHER" id="PTHR31157:SF1">
    <property type="entry name" value="SCP DOMAIN-CONTAINING PROTEIN"/>
    <property type="match status" value="1"/>
</dbReference>
<name>A0ABU9Y575_9SPHN</name>
<dbReference type="Proteomes" id="UP001419910">
    <property type="component" value="Unassembled WGS sequence"/>
</dbReference>
<dbReference type="SUPFAM" id="SSF55797">
    <property type="entry name" value="PR-1-like"/>
    <property type="match status" value="1"/>
</dbReference>
<keyword evidence="1" id="KW-0732">Signal</keyword>
<proteinExistence type="predicted"/>
<feature type="signal peptide" evidence="1">
    <location>
        <begin position="1"/>
        <end position="20"/>
    </location>
</feature>
<evidence type="ECO:0000313" key="3">
    <source>
        <dbReference type="EMBL" id="MEN2790951.1"/>
    </source>
</evidence>
<gene>
    <name evidence="3" type="ORF">ABC974_15025</name>
</gene>
<evidence type="ECO:0000259" key="2">
    <source>
        <dbReference type="Pfam" id="PF00188"/>
    </source>
</evidence>
<dbReference type="InterPro" id="IPR014044">
    <property type="entry name" value="CAP_dom"/>
</dbReference>
<dbReference type="InterPro" id="IPR035940">
    <property type="entry name" value="CAP_sf"/>
</dbReference>
<dbReference type="Pfam" id="PF00188">
    <property type="entry name" value="CAP"/>
    <property type="match status" value="1"/>
</dbReference>
<evidence type="ECO:0000313" key="4">
    <source>
        <dbReference type="Proteomes" id="UP001419910"/>
    </source>
</evidence>
<sequence length="224" mass="23845">MMMGPGRCAAALAMCWLTLAGTSAPPPPPSDTLEDAVLAEINFVRTHPRDYADDLRRYRDLFDGRVVHLPGDPVGEMTNEGTDAVDEAIDFLDRQAPLPALEPGALLARAARGFADEQGASGYTGHRSADGEMPGDRVKRLGGGIFVGETISYGYDDPVAVVRQLIIDDGLPGRGHRALIFSPGSLYAGVGCGVHPRNRFLCVIDYSASPDGGPNLPKFVAARR</sequence>
<evidence type="ECO:0000256" key="1">
    <source>
        <dbReference type="SAM" id="SignalP"/>
    </source>
</evidence>
<protein>
    <submittedName>
        <fullName evidence="3">CAP domain-containing protein</fullName>
    </submittedName>
</protein>
<dbReference type="RefSeq" id="WP_343892862.1">
    <property type="nucleotide sequence ID" value="NZ_BAAAEH010000065.1"/>
</dbReference>
<reference evidence="3 4" key="1">
    <citation type="submission" date="2024-05" db="EMBL/GenBank/DDBJ databases">
        <authorList>
            <person name="Liu Q."/>
            <person name="Xin Y.-H."/>
        </authorList>
    </citation>
    <scope>NUCLEOTIDE SEQUENCE [LARGE SCALE GENOMIC DNA]</scope>
    <source>
        <strain evidence="3 4">CGMCC 1.10181</strain>
    </source>
</reference>